<feature type="coiled-coil region" evidence="1">
    <location>
        <begin position="2"/>
        <end position="29"/>
    </location>
</feature>
<dbReference type="KEGG" id="tlt:OCC_12496"/>
<dbReference type="RefSeq" id="WP_004068479.1">
    <property type="nucleotide sequence ID" value="NC_022084.1"/>
</dbReference>
<dbReference type="OrthoDB" id="374646at2157"/>
<dbReference type="AlphaFoldDB" id="H3ZNT5"/>
<evidence type="ECO:0000256" key="1">
    <source>
        <dbReference type="SAM" id="Coils"/>
    </source>
</evidence>
<dbReference type="Proteomes" id="UP000015502">
    <property type="component" value="Chromosome"/>
</dbReference>
<name>H3ZNT5_THELN</name>
<sequence>MEKNAQKGIKELKNNFKRLLEELPTEELLSLYSDFILQEKLLKELPKAEMEIERVLGKFWSDSVVENVEVYNLGGMCYKEKVPAVRMGREELAERKALFYAEPFPENLPKEKKATVKEIVFRLIEVNNAELEVFEKLKPKSPLEDVVFKLIRESLLQHSRLLKELLALL</sequence>
<dbReference type="HOGENOM" id="CLU_1575028_0_0_2"/>
<reference evidence="2 3" key="1">
    <citation type="journal article" date="2012" name="J. Bacteriol.">
        <title>Genome sequence of the model hyperthermophilic archaeon Thermococcus litoralis NS-C.</title>
        <authorList>
            <person name="Gardner A.F."/>
            <person name="Kumar S."/>
            <person name="Perler F.B."/>
        </authorList>
    </citation>
    <scope>NUCLEOTIDE SEQUENCE [LARGE SCALE GENOMIC DNA]</scope>
    <source>
        <strain evidence="3">ATCC 51850 / DSM 5473 / JCM 8560 / NS-C</strain>
    </source>
</reference>
<dbReference type="STRING" id="523849.OCC_12496"/>
<evidence type="ECO:0000313" key="3">
    <source>
        <dbReference type="Proteomes" id="UP000015502"/>
    </source>
</evidence>
<proteinExistence type="predicted"/>
<keyword evidence="3" id="KW-1185">Reference proteome</keyword>
<organism evidence="2 3">
    <name type="scientific">Thermococcus litoralis (strain ATCC 51850 / DSM 5473 / JCM 8560 / NS-C)</name>
    <dbReference type="NCBI Taxonomy" id="523849"/>
    <lineage>
        <taxon>Archaea</taxon>
        <taxon>Methanobacteriati</taxon>
        <taxon>Methanobacteriota</taxon>
        <taxon>Thermococci</taxon>
        <taxon>Thermococcales</taxon>
        <taxon>Thermococcaceae</taxon>
        <taxon>Thermococcus</taxon>
    </lineage>
</organism>
<keyword evidence="1" id="KW-0175">Coiled coil</keyword>
<protein>
    <submittedName>
        <fullName evidence="2">Uncharacterized protein</fullName>
    </submittedName>
</protein>
<evidence type="ECO:0000313" key="2">
    <source>
        <dbReference type="EMBL" id="EHR78394.1"/>
    </source>
</evidence>
<dbReference type="PaxDb" id="523849-OCC_12496"/>
<dbReference type="EMBL" id="CP006670">
    <property type="protein sequence ID" value="EHR78394.1"/>
    <property type="molecule type" value="Genomic_DNA"/>
</dbReference>
<dbReference type="GeneID" id="16549620"/>
<accession>H3ZNT5</accession>
<gene>
    <name evidence="2" type="ORF">OCC_12496</name>
</gene>